<dbReference type="OrthoDB" id="3696351at2"/>
<keyword evidence="4" id="KW-0460">Magnesium</keyword>
<gene>
    <name evidence="6" type="ORF">LK09_18320</name>
</gene>
<dbReference type="SUPFAM" id="SSF88723">
    <property type="entry name" value="PIN domain-like"/>
    <property type="match status" value="1"/>
</dbReference>
<evidence type="ECO:0000256" key="3">
    <source>
        <dbReference type="ARBA" id="ARBA00022801"/>
    </source>
</evidence>
<dbReference type="RefSeq" id="WP_039402808.1">
    <property type="nucleotide sequence ID" value="NZ_JTDK01000020.1"/>
</dbReference>
<keyword evidence="1" id="KW-0540">Nuclease</keyword>
<proteinExistence type="predicted"/>
<evidence type="ECO:0000256" key="2">
    <source>
        <dbReference type="ARBA" id="ARBA00022723"/>
    </source>
</evidence>
<organism evidence="6 7">
    <name type="scientific">Microbacterium mangrovi</name>
    <dbReference type="NCBI Taxonomy" id="1348253"/>
    <lineage>
        <taxon>Bacteria</taxon>
        <taxon>Bacillati</taxon>
        <taxon>Actinomycetota</taxon>
        <taxon>Actinomycetes</taxon>
        <taxon>Micrococcales</taxon>
        <taxon>Microbacteriaceae</taxon>
        <taxon>Microbacterium</taxon>
    </lineage>
</organism>
<evidence type="ECO:0000313" key="7">
    <source>
        <dbReference type="Proteomes" id="UP000031030"/>
    </source>
</evidence>
<feature type="domain" description="PIN" evidence="5">
    <location>
        <begin position="2"/>
        <end position="118"/>
    </location>
</feature>
<keyword evidence="3" id="KW-0378">Hydrolase</keyword>
<protein>
    <recommendedName>
        <fullName evidence="5">PIN domain-containing protein</fullName>
    </recommendedName>
</protein>
<dbReference type="GO" id="GO:0004518">
    <property type="term" value="F:nuclease activity"/>
    <property type="evidence" value="ECO:0007669"/>
    <property type="project" value="UniProtKB-KW"/>
</dbReference>
<sequence>MIVLDGRVLTAHFDSADSLHPVASRFIARERHGAFAITAVTATAVLVHPVLAGLGATVAAAFDRLELTIMPVTGADALAIAELRAAVRLPLDDALDVYAAQRYGARLATADRALAQAAAARGIPTHLL</sequence>
<comment type="caution">
    <text evidence="6">The sequence shown here is derived from an EMBL/GenBank/DDBJ whole genome shotgun (WGS) entry which is preliminary data.</text>
</comment>
<dbReference type="GO" id="GO:0046872">
    <property type="term" value="F:metal ion binding"/>
    <property type="evidence" value="ECO:0007669"/>
    <property type="project" value="UniProtKB-KW"/>
</dbReference>
<dbReference type="EMBL" id="JTDK01000020">
    <property type="protein sequence ID" value="KHK95636.1"/>
    <property type="molecule type" value="Genomic_DNA"/>
</dbReference>
<keyword evidence="2" id="KW-0479">Metal-binding</keyword>
<name>A0A0B1ZY02_9MICO</name>
<evidence type="ECO:0000256" key="4">
    <source>
        <dbReference type="ARBA" id="ARBA00022842"/>
    </source>
</evidence>
<evidence type="ECO:0000256" key="1">
    <source>
        <dbReference type="ARBA" id="ARBA00022722"/>
    </source>
</evidence>
<dbReference type="InterPro" id="IPR029060">
    <property type="entry name" value="PIN-like_dom_sf"/>
</dbReference>
<accession>A0A0B1ZY02</accession>
<dbReference type="Pfam" id="PF01850">
    <property type="entry name" value="PIN"/>
    <property type="match status" value="1"/>
</dbReference>
<dbReference type="GO" id="GO:0016787">
    <property type="term" value="F:hydrolase activity"/>
    <property type="evidence" value="ECO:0007669"/>
    <property type="project" value="UniProtKB-KW"/>
</dbReference>
<dbReference type="Gene3D" id="3.40.50.1010">
    <property type="entry name" value="5'-nuclease"/>
    <property type="match status" value="1"/>
</dbReference>
<evidence type="ECO:0000259" key="5">
    <source>
        <dbReference type="Pfam" id="PF01850"/>
    </source>
</evidence>
<dbReference type="AlphaFoldDB" id="A0A0B1ZY02"/>
<reference evidence="6 7" key="1">
    <citation type="submission" date="2014-11" db="EMBL/GenBank/DDBJ databases">
        <title>Genome sequence of Microbacterium mangrovi MUSC 115(T).</title>
        <authorList>
            <person name="Lee L.-H."/>
        </authorList>
    </citation>
    <scope>NUCLEOTIDE SEQUENCE [LARGE SCALE GENOMIC DNA]</scope>
    <source>
        <strain evidence="6 7">MUSC 115</strain>
    </source>
</reference>
<keyword evidence="7" id="KW-1185">Reference proteome</keyword>
<evidence type="ECO:0000313" key="6">
    <source>
        <dbReference type="EMBL" id="KHK95636.1"/>
    </source>
</evidence>
<dbReference type="InterPro" id="IPR002716">
    <property type="entry name" value="PIN_dom"/>
</dbReference>
<dbReference type="STRING" id="1348253.LK09_18320"/>
<dbReference type="Proteomes" id="UP000031030">
    <property type="component" value="Unassembled WGS sequence"/>
</dbReference>